<keyword evidence="2" id="KW-1185">Reference proteome</keyword>
<protein>
    <submittedName>
        <fullName evidence="1">Uncharacterized protein</fullName>
    </submittedName>
</protein>
<proteinExistence type="predicted"/>
<gene>
    <name evidence="1" type="ORF">L2E82_44628</name>
</gene>
<comment type="caution">
    <text evidence="1">The sequence shown here is derived from an EMBL/GenBank/DDBJ whole genome shotgun (WGS) entry which is preliminary data.</text>
</comment>
<organism evidence="1 2">
    <name type="scientific">Cichorium intybus</name>
    <name type="common">Chicory</name>
    <dbReference type="NCBI Taxonomy" id="13427"/>
    <lineage>
        <taxon>Eukaryota</taxon>
        <taxon>Viridiplantae</taxon>
        <taxon>Streptophyta</taxon>
        <taxon>Embryophyta</taxon>
        <taxon>Tracheophyta</taxon>
        <taxon>Spermatophyta</taxon>
        <taxon>Magnoliopsida</taxon>
        <taxon>eudicotyledons</taxon>
        <taxon>Gunneridae</taxon>
        <taxon>Pentapetalae</taxon>
        <taxon>asterids</taxon>
        <taxon>campanulids</taxon>
        <taxon>Asterales</taxon>
        <taxon>Asteraceae</taxon>
        <taxon>Cichorioideae</taxon>
        <taxon>Cichorieae</taxon>
        <taxon>Cichoriinae</taxon>
        <taxon>Cichorium</taxon>
    </lineage>
</organism>
<reference evidence="2" key="1">
    <citation type="journal article" date="2022" name="Mol. Ecol. Resour.">
        <title>The genomes of chicory, endive, great burdock and yacon provide insights into Asteraceae palaeo-polyploidization history and plant inulin production.</title>
        <authorList>
            <person name="Fan W."/>
            <person name="Wang S."/>
            <person name="Wang H."/>
            <person name="Wang A."/>
            <person name="Jiang F."/>
            <person name="Liu H."/>
            <person name="Zhao H."/>
            <person name="Xu D."/>
            <person name="Zhang Y."/>
        </authorList>
    </citation>
    <scope>NUCLEOTIDE SEQUENCE [LARGE SCALE GENOMIC DNA]</scope>
    <source>
        <strain evidence="2">cv. Punajuju</strain>
    </source>
</reference>
<reference evidence="1 2" key="2">
    <citation type="journal article" date="2022" name="Mol. Ecol. Resour.">
        <title>The genomes of chicory, endive, great burdock and yacon provide insights into Asteraceae paleo-polyploidization history and plant inulin production.</title>
        <authorList>
            <person name="Fan W."/>
            <person name="Wang S."/>
            <person name="Wang H."/>
            <person name="Wang A."/>
            <person name="Jiang F."/>
            <person name="Liu H."/>
            <person name="Zhao H."/>
            <person name="Xu D."/>
            <person name="Zhang Y."/>
        </authorList>
    </citation>
    <scope>NUCLEOTIDE SEQUENCE [LARGE SCALE GENOMIC DNA]</scope>
    <source>
        <strain evidence="2">cv. Punajuju</strain>
        <tissue evidence="1">Leaves</tissue>
    </source>
</reference>
<dbReference type="Proteomes" id="UP001055811">
    <property type="component" value="Linkage Group LG08"/>
</dbReference>
<evidence type="ECO:0000313" key="1">
    <source>
        <dbReference type="EMBL" id="KAI3700015.1"/>
    </source>
</evidence>
<evidence type="ECO:0000313" key="2">
    <source>
        <dbReference type="Proteomes" id="UP001055811"/>
    </source>
</evidence>
<sequence>MMRERRFEMRRHTCVESKRWRRKKTYVGADKERQINRERRHILICIIIRGYAMSFIVDNRRSSVFRVLGDDVSVDSLEVATKELCMESFNTIFPWNESSSVRMLNLVHHPWSLDGSTGPGVA</sequence>
<dbReference type="EMBL" id="CM042016">
    <property type="protein sequence ID" value="KAI3700015.1"/>
    <property type="molecule type" value="Genomic_DNA"/>
</dbReference>
<name>A0ACB8ZV63_CICIN</name>
<accession>A0ACB8ZV63</accession>